<dbReference type="RefSeq" id="WP_076466250.1">
    <property type="nucleotide sequence ID" value="NZ_FTMN01000014.1"/>
</dbReference>
<dbReference type="InterPro" id="IPR012902">
    <property type="entry name" value="N_methyl_site"/>
</dbReference>
<sequence>MNRQQGFTLLELVLSIFLLGVLTVVIAPSLSLLNTAQSQEYRSRTMLSLERAAGAMMEHVRLNSAQGRLPAPYTGDDFFNTLIDPTPDVGSESEQLMMLFRQAGLAANEINTDGYASQRIRKYQMLSSMIQEVPFAMQTGDLVELRYDFGVIYQTTCPLADTGCNTNARYGDASTPVLTTANYNTWEPAGDDFGAVFISTLPIQKARMAETYRRIQKIRSALANWNNASRLQAAANSTDNFYPDPFPTGANNLAGANEATNQGCRDGWYDLSETTNNVLPWLGLSRAEYGVTAWGAIVEYCRDYVPATSSTEPVFYAALRLHRAVSLGLDPAGSDPFNIVITL</sequence>
<dbReference type="Pfam" id="PF07963">
    <property type="entry name" value="N_methyl"/>
    <property type="match status" value="1"/>
</dbReference>
<dbReference type="Proteomes" id="UP000186895">
    <property type="component" value="Unassembled WGS sequence"/>
</dbReference>
<accession>A0A1N6XHC4</accession>
<protein>
    <submittedName>
        <fullName evidence="2">Prepilin-type N-terminal cleavage/methylation domain-containing protein</fullName>
    </submittedName>
</protein>
<keyword evidence="3" id="KW-1185">Reference proteome</keyword>
<name>A0A1N6XHC4_9GAMM</name>
<keyword evidence="1" id="KW-0812">Transmembrane</keyword>
<dbReference type="EMBL" id="FTMN01000014">
    <property type="protein sequence ID" value="SIR01744.1"/>
    <property type="molecule type" value="Genomic_DNA"/>
</dbReference>
<proteinExistence type="predicted"/>
<evidence type="ECO:0000313" key="2">
    <source>
        <dbReference type="EMBL" id="SIR01744.1"/>
    </source>
</evidence>
<dbReference type="STRING" id="49186.SAMN05421647_11428"/>
<dbReference type="NCBIfam" id="TIGR02532">
    <property type="entry name" value="IV_pilin_GFxxxE"/>
    <property type="match status" value="1"/>
</dbReference>
<feature type="transmembrane region" description="Helical" evidence="1">
    <location>
        <begin position="12"/>
        <end position="33"/>
    </location>
</feature>
<keyword evidence="1" id="KW-1133">Transmembrane helix</keyword>
<keyword evidence="1" id="KW-0472">Membrane</keyword>
<gene>
    <name evidence="2" type="ORF">SAMN05421647_11428</name>
</gene>
<dbReference type="AlphaFoldDB" id="A0A1N6XHC4"/>
<organism evidence="2 3">
    <name type="scientific">Marinobacterium stanieri</name>
    <dbReference type="NCBI Taxonomy" id="49186"/>
    <lineage>
        <taxon>Bacteria</taxon>
        <taxon>Pseudomonadati</taxon>
        <taxon>Pseudomonadota</taxon>
        <taxon>Gammaproteobacteria</taxon>
        <taxon>Oceanospirillales</taxon>
        <taxon>Oceanospirillaceae</taxon>
        <taxon>Marinobacterium</taxon>
    </lineage>
</organism>
<reference evidence="2 3" key="1">
    <citation type="submission" date="2017-01" db="EMBL/GenBank/DDBJ databases">
        <authorList>
            <person name="Mah S.A."/>
            <person name="Swanson W.J."/>
            <person name="Moy G.W."/>
            <person name="Vacquier V.D."/>
        </authorList>
    </citation>
    <scope>NUCLEOTIDE SEQUENCE [LARGE SCALE GENOMIC DNA]</scope>
    <source>
        <strain evidence="2 3">DSM 7027</strain>
    </source>
</reference>
<dbReference type="PROSITE" id="PS00409">
    <property type="entry name" value="PROKAR_NTER_METHYL"/>
    <property type="match status" value="1"/>
</dbReference>
<evidence type="ECO:0000256" key="1">
    <source>
        <dbReference type="SAM" id="Phobius"/>
    </source>
</evidence>
<evidence type="ECO:0000313" key="3">
    <source>
        <dbReference type="Proteomes" id="UP000186895"/>
    </source>
</evidence>